<protein>
    <submittedName>
        <fullName evidence="1">Uncharacterized protein</fullName>
    </submittedName>
</protein>
<dbReference type="AlphaFoldDB" id="A0A9Q0ANG0"/>
<evidence type="ECO:0000313" key="2">
    <source>
        <dbReference type="Proteomes" id="UP000829685"/>
    </source>
</evidence>
<proteinExistence type="predicted"/>
<dbReference type="EMBL" id="JAFIMR010000017">
    <property type="protein sequence ID" value="KAI1868184.1"/>
    <property type="molecule type" value="Genomic_DNA"/>
</dbReference>
<dbReference type="Proteomes" id="UP000829685">
    <property type="component" value="Unassembled WGS sequence"/>
</dbReference>
<name>A0A9Q0ANG0_9PEZI</name>
<dbReference type="Pfam" id="PF14441">
    <property type="entry name" value="OTT_1508_deam"/>
    <property type="match status" value="1"/>
</dbReference>
<reference evidence="1" key="1">
    <citation type="submission" date="2021-03" db="EMBL/GenBank/DDBJ databases">
        <title>Revisited historic fungal species revealed as producer of novel bioactive compounds through whole genome sequencing and comparative genomics.</title>
        <authorList>
            <person name="Vignolle G.A."/>
            <person name="Hochenegger N."/>
            <person name="Mach R.L."/>
            <person name="Mach-Aigner A.R."/>
            <person name="Javad Rahimi M."/>
            <person name="Salim K.A."/>
            <person name="Chan C.M."/>
            <person name="Lim L.B.L."/>
            <person name="Cai F."/>
            <person name="Druzhinina I.S."/>
            <person name="U'Ren J.M."/>
            <person name="Derntl C."/>
        </authorList>
    </citation>
    <scope>NUCLEOTIDE SEQUENCE</scope>
    <source>
        <strain evidence="1">TUCIM 5799</strain>
    </source>
</reference>
<dbReference type="InterPro" id="IPR027796">
    <property type="entry name" value="OTT_1508_deam-like"/>
</dbReference>
<sequence length="338" mass="39410">MEIKKDAVKTLETNPWNDAPRVEKFKQNLKQPQLGSQSGIPRNWTNHDNEKFTCTVSKRFDDDKYSEFLSLLRRFILSVKRYQLPENRSRPGNWGRRMSDMSNIILKAYKLSLHTNDHVASWETDFGNVRNSGLVIDAIQHLSKLERSFYDFVNFSRLPHSGPIELDLLTDVPNKLTWVKLADLSVVAGKAFGPQISDCRELRDMIKKWRRSKEKKISLSKHCEMQLYEYFNGRDSEKRDGLFDYMGTSKLPCWACWCVLRFTKECIDREHHAESSGVLLPCTFTTQESHRKFYRRWQAPDISSQGHQAEALHDLTNEMDRLLADCTKAKVKTKAKTI</sequence>
<comment type="caution">
    <text evidence="1">The sequence shown here is derived from an EMBL/GenBank/DDBJ whole genome shotgun (WGS) entry which is preliminary data.</text>
</comment>
<evidence type="ECO:0000313" key="1">
    <source>
        <dbReference type="EMBL" id="KAI1868184.1"/>
    </source>
</evidence>
<keyword evidence="2" id="KW-1185">Reference proteome</keyword>
<accession>A0A9Q0ANG0</accession>
<organism evidence="1 2">
    <name type="scientific">Neoarthrinium moseri</name>
    <dbReference type="NCBI Taxonomy" id="1658444"/>
    <lineage>
        <taxon>Eukaryota</taxon>
        <taxon>Fungi</taxon>
        <taxon>Dikarya</taxon>
        <taxon>Ascomycota</taxon>
        <taxon>Pezizomycotina</taxon>
        <taxon>Sordariomycetes</taxon>
        <taxon>Xylariomycetidae</taxon>
        <taxon>Amphisphaeriales</taxon>
        <taxon>Apiosporaceae</taxon>
        <taxon>Neoarthrinium</taxon>
    </lineage>
</organism>
<gene>
    <name evidence="1" type="ORF">JX265_007007</name>
</gene>